<proteinExistence type="predicted"/>
<organism evidence="2 3">
    <name type="scientific">Rhodobacter viridis</name>
    <dbReference type="NCBI Taxonomy" id="1054202"/>
    <lineage>
        <taxon>Bacteria</taxon>
        <taxon>Pseudomonadati</taxon>
        <taxon>Pseudomonadota</taxon>
        <taxon>Alphaproteobacteria</taxon>
        <taxon>Rhodobacterales</taxon>
        <taxon>Rhodobacter group</taxon>
        <taxon>Rhodobacter</taxon>
    </lineage>
</organism>
<protein>
    <submittedName>
        <fullName evidence="2">Transposase</fullName>
    </submittedName>
</protein>
<evidence type="ECO:0000313" key="3">
    <source>
        <dbReference type="Proteomes" id="UP000247727"/>
    </source>
</evidence>
<keyword evidence="3" id="KW-1185">Reference proteome</keyword>
<name>A0A318TQ28_9RHOB</name>
<dbReference type="GO" id="GO:0003677">
    <property type="term" value="F:DNA binding"/>
    <property type="evidence" value="ECO:0007669"/>
    <property type="project" value="InterPro"/>
</dbReference>
<comment type="caution">
    <text evidence="2">The sequence shown here is derived from an EMBL/GenBank/DDBJ whole genome shotgun (WGS) entry which is preliminary data.</text>
</comment>
<dbReference type="GO" id="GO:0004803">
    <property type="term" value="F:transposase activity"/>
    <property type="evidence" value="ECO:0007669"/>
    <property type="project" value="InterPro"/>
</dbReference>
<reference evidence="2 3" key="1">
    <citation type="submission" date="2018-06" db="EMBL/GenBank/DDBJ databases">
        <title>Genomic Encyclopedia of Type Strains, Phase III (KMG-III): the genomes of soil and plant-associated and newly described type strains.</title>
        <authorList>
            <person name="Whitman W."/>
        </authorList>
    </citation>
    <scope>NUCLEOTIDE SEQUENCE [LARGE SCALE GENOMIC DNA]</scope>
    <source>
        <strain evidence="2 3">JA737</strain>
    </source>
</reference>
<dbReference type="OrthoDB" id="7689902at2"/>
<feature type="region of interest" description="Disordered" evidence="1">
    <location>
        <begin position="70"/>
        <end position="91"/>
    </location>
</feature>
<gene>
    <name evidence="2" type="ORF">C8J30_12219</name>
</gene>
<evidence type="ECO:0000256" key="1">
    <source>
        <dbReference type="SAM" id="MobiDB-lite"/>
    </source>
</evidence>
<dbReference type="RefSeq" id="WP_110807148.1">
    <property type="nucleotide sequence ID" value="NZ_QJTK01000022.1"/>
</dbReference>
<dbReference type="EMBL" id="QJTK01000022">
    <property type="protein sequence ID" value="PYF06936.1"/>
    <property type="molecule type" value="Genomic_DNA"/>
</dbReference>
<accession>A0A318TQ28</accession>
<dbReference type="InterPro" id="IPR002514">
    <property type="entry name" value="Transposase_8"/>
</dbReference>
<dbReference type="GO" id="GO:0006313">
    <property type="term" value="P:DNA transposition"/>
    <property type="evidence" value="ECO:0007669"/>
    <property type="project" value="InterPro"/>
</dbReference>
<dbReference type="AlphaFoldDB" id="A0A318TQ28"/>
<sequence length="144" mass="15511">MLDEKEGGDVVVWGIPVITADNGRRIWPDEIKAMAVKKIEAGTKIVTVAKEIGANESLVAKWARAELPELPRRGRPQGKTVSQGKSPQFVEVMAPSEPVRATRQTGAADAAACQIRIGDAEISLRGDFPAEQLAEILRAVRASQ</sequence>
<dbReference type="Proteomes" id="UP000247727">
    <property type="component" value="Unassembled WGS sequence"/>
</dbReference>
<evidence type="ECO:0000313" key="2">
    <source>
        <dbReference type="EMBL" id="PYF06936.1"/>
    </source>
</evidence>
<dbReference type="Pfam" id="PF01527">
    <property type="entry name" value="HTH_Tnp_1"/>
    <property type="match status" value="1"/>
</dbReference>